<feature type="transmembrane region" description="Helical" evidence="4">
    <location>
        <begin position="400"/>
        <end position="419"/>
    </location>
</feature>
<evidence type="ECO:0000313" key="7">
    <source>
        <dbReference type="Proteomes" id="UP000545074"/>
    </source>
</evidence>
<feature type="transmembrane region" description="Helical" evidence="4">
    <location>
        <begin position="97"/>
        <end position="114"/>
    </location>
</feature>
<keyword evidence="3 4" id="KW-0472">Membrane</keyword>
<feature type="transmembrane region" description="Helical" evidence="4">
    <location>
        <begin position="157"/>
        <end position="181"/>
    </location>
</feature>
<feature type="transmembrane region" description="Helical" evidence="4">
    <location>
        <begin position="281"/>
        <end position="299"/>
    </location>
</feature>
<dbReference type="Proteomes" id="UP000545074">
    <property type="component" value="Unassembled WGS sequence"/>
</dbReference>
<dbReference type="PROSITE" id="PS50850">
    <property type="entry name" value="MFS"/>
    <property type="match status" value="1"/>
</dbReference>
<organism evidence="6 7">
    <name type="scientific">Pseudomonas juntendi</name>
    <dbReference type="NCBI Taxonomy" id="2666183"/>
    <lineage>
        <taxon>Bacteria</taxon>
        <taxon>Pseudomonadati</taxon>
        <taxon>Pseudomonadota</taxon>
        <taxon>Gammaproteobacteria</taxon>
        <taxon>Pseudomonadales</taxon>
        <taxon>Pseudomonadaceae</taxon>
        <taxon>Pseudomonas</taxon>
    </lineage>
</organism>
<gene>
    <name evidence="6" type="ORF">H4C80_07970</name>
</gene>
<evidence type="ECO:0000256" key="2">
    <source>
        <dbReference type="ARBA" id="ARBA00022989"/>
    </source>
</evidence>
<evidence type="ECO:0000256" key="4">
    <source>
        <dbReference type="SAM" id="Phobius"/>
    </source>
</evidence>
<dbReference type="PANTHER" id="PTHR23528:SF1">
    <property type="entry name" value="MAJOR FACILITATOR SUPERFAMILY (MFS) PROFILE DOMAIN-CONTAINING PROTEIN"/>
    <property type="match status" value="1"/>
</dbReference>
<proteinExistence type="predicted"/>
<dbReference type="InterPro" id="IPR020846">
    <property type="entry name" value="MFS_dom"/>
</dbReference>
<feature type="transmembrane region" description="Helical" evidence="4">
    <location>
        <begin position="187"/>
        <end position="204"/>
    </location>
</feature>
<dbReference type="EMBL" id="JACGCX010000003">
    <property type="protein sequence ID" value="MBA6097062.1"/>
    <property type="molecule type" value="Genomic_DNA"/>
</dbReference>
<feature type="transmembrane region" description="Helical" evidence="4">
    <location>
        <begin position="374"/>
        <end position="394"/>
    </location>
</feature>
<feature type="transmembrane region" description="Helical" evidence="4">
    <location>
        <begin position="237"/>
        <end position="261"/>
    </location>
</feature>
<sequence length="425" mass="45443">MGELRTDLKMQRCDHGPGTRVGRGFILAMALSLLGVWLAVFAPIQVLLAQQMEILAPNSKESALGMVMGIGSAIALVAQPVIGFLSDRTRSVFGRRHPWNFLGIVVGALALYMLGKQTTWTGIVVYWALVQVGTSGVLCAITAAIPDRVPVEQRAIVSAWNGVMLSVAVVLGAVITTTLGVGIAQSYTVVAAIFVVLSMPFVLFTDDPLGQQAHTGEWRWKAFFSAFWISPRKHPDFAWAWSTRFLVGLSSATGTLFFLYFLRDGLRYEALYPGERAEDGLLKLVLIYTAAVVVTAFACGAISDRTGRRKAIVTVSGMIMGVASLLLAFWQNWPMAMVSSAILGVGYGAYVAVDQALISQVLPSSADHAKDLGIINVAIVGPQILAPALCAMLVTQFGGYPALYMFAGLAGLMGGLLVLKIKSVP</sequence>
<dbReference type="Pfam" id="PF07690">
    <property type="entry name" value="MFS_1"/>
    <property type="match status" value="2"/>
</dbReference>
<protein>
    <submittedName>
        <fullName evidence="6">MFS transporter</fullName>
    </submittedName>
</protein>
<feature type="transmembrane region" description="Helical" evidence="4">
    <location>
        <begin position="64"/>
        <end position="85"/>
    </location>
</feature>
<dbReference type="PANTHER" id="PTHR23528">
    <property type="match status" value="1"/>
</dbReference>
<dbReference type="RefSeq" id="WP_054913436.1">
    <property type="nucleotide sequence ID" value="NZ_JACGCX010000003.1"/>
</dbReference>
<feature type="transmembrane region" description="Helical" evidence="4">
    <location>
        <begin position="336"/>
        <end position="353"/>
    </location>
</feature>
<reference evidence="6 7" key="1">
    <citation type="submission" date="2020-07" db="EMBL/GenBank/DDBJ databases">
        <title>Diversity of carbapenemase encoding genes among Pseudomonas putida group clinical isolates in a tertiary Brazilian hospital.</title>
        <authorList>
            <person name="Alberto-Lei F."/>
            <person name="Nodari C.S."/>
            <person name="Streling A.P."/>
            <person name="Paulino J.T."/>
            <person name="Bessa-Neto F.O."/>
            <person name="Cayo R."/>
            <person name="Gales A.C."/>
        </authorList>
    </citation>
    <scope>NUCLEOTIDE SEQUENCE [LARGE SCALE GENOMIC DNA]</scope>
    <source>
        <strain evidence="6 7">12815</strain>
    </source>
</reference>
<feature type="domain" description="Major facilitator superfamily (MFS) profile" evidence="5">
    <location>
        <begin position="236"/>
        <end position="425"/>
    </location>
</feature>
<dbReference type="InterPro" id="IPR011701">
    <property type="entry name" value="MFS"/>
</dbReference>
<evidence type="ECO:0000256" key="3">
    <source>
        <dbReference type="ARBA" id="ARBA00023136"/>
    </source>
</evidence>
<accession>A0A7W2Q8D5</accession>
<feature type="transmembrane region" description="Helical" evidence="4">
    <location>
        <begin position="120"/>
        <end position="145"/>
    </location>
</feature>
<keyword evidence="2 4" id="KW-1133">Transmembrane helix</keyword>
<evidence type="ECO:0000313" key="6">
    <source>
        <dbReference type="EMBL" id="MBA6097062.1"/>
    </source>
</evidence>
<dbReference type="AlphaFoldDB" id="A0A7W2Q8D5"/>
<name>A0A7W2Q8D5_9PSED</name>
<comment type="caution">
    <text evidence="6">The sequence shown here is derived from an EMBL/GenBank/DDBJ whole genome shotgun (WGS) entry which is preliminary data.</text>
</comment>
<keyword evidence="1 4" id="KW-0812">Transmembrane</keyword>
<dbReference type="Gene3D" id="1.20.1250.20">
    <property type="entry name" value="MFS general substrate transporter like domains"/>
    <property type="match status" value="2"/>
</dbReference>
<dbReference type="InterPro" id="IPR036259">
    <property type="entry name" value="MFS_trans_sf"/>
</dbReference>
<feature type="transmembrane region" description="Helical" evidence="4">
    <location>
        <begin position="311"/>
        <end position="330"/>
    </location>
</feature>
<evidence type="ECO:0000256" key="1">
    <source>
        <dbReference type="ARBA" id="ARBA00022692"/>
    </source>
</evidence>
<dbReference type="SUPFAM" id="SSF103473">
    <property type="entry name" value="MFS general substrate transporter"/>
    <property type="match status" value="1"/>
</dbReference>
<feature type="transmembrane region" description="Helical" evidence="4">
    <location>
        <begin position="21"/>
        <end position="44"/>
    </location>
</feature>
<dbReference type="GO" id="GO:0022857">
    <property type="term" value="F:transmembrane transporter activity"/>
    <property type="evidence" value="ECO:0007669"/>
    <property type="project" value="InterPro"/>
</dbReference>
<evidence type="ECO:0000259" key="5">
    <source>
        <dbReference type="PROSITE" id="PS50850"/>
    </source>
</evidence>